<sequence>MTEADFLRIKDKVAGFTYNSLEYTDYEDIAGYEIKKESDNIILISGFHREADCIHYHWAANEAKQVLDTLGKDSRGLIEFIPDEWVNSFEEEGFIVRDVWKDYFLDSLIDIPVIEACELEEEFLKENESKEASDTTLACKGQSRGFTGQTEEWIKEWLNNTSNEEPVNKAVLVERRGKNKIAGLVCTGIYGLQSKKGPIAWIREVTVIPEYQNQGIARRLIGKALGYCKAFGATRAFLTADECNTYAIHLYESIGFRPGPEKGQIDMIRE</sequence>
<dbReference type="EMBL" id="AP023368">
    <property type="protein sequence ID" value="BCJ98261.1"/>
    <property type="molecule type" value="Genomic_DNA"/>
</dbReference>
<dbReference type="InterPro" id="IPR000182">
    <property type="entry name" value="GNAT_dom"/>
</dbReference>
<gene>
    <name evidence="2" type="ORF">bsdcttw_13020</name>
</gene>
<dbReference type="GO" id="GO:0016747">
    <property type="term" value="F:acyltransferase activity, transferring groups other than amino-acyl groups"/>
    <property type="evidence" value="ECO:0007669"/>
    <property type="project" value="InterPro"/>
</dbReference>
<dbReference type="Pfam" id="PF00583">
    <property type="entry name" value="Acetyltransf_1"/>
    <property type="match status" value="1"/>
</dbReference>
<organism evidence="2 3">
    <name type="scientific">Anaerocolumna chitinilytica</name>
    <dbReference type="NCBI Taxonomy" id="1727145"/>
    <lineage>
        <taxon>Bacteria</taxon>
        <taxon>Bacillati</taxon>
        <taxon>Bacillota</taxon>
        <taxon>Clostridia</taxon>
        <taxon>Lachnospirales</taxon>
        <taxon>Lachnospiraceae</taxon>
        <taxon>Anaerocolumna</taxon>
    </lineage>
</organism>
<dbReference type="Gene3D" id="3.40.630.30">
    <property type="match status" value="1"/>
</dbReference>
<dbReference type="AlphaFoldDB" id="A0A7I8DLV3"/>
<evidence type="ECO:0000313" key="2">
    <source>
        <dbReference type="EMBL" id="BCJ98261.1"/>
    </source>
</evidence>
<dbReference type="CDD" id="cd04301">
    <property type="entry name" value="NAT_SF"/>
    <property type="match status" value="1"/>
</dbReference>
<reference evidence="2 3" key="2">
    <citation type="submission" date="2020-08" db="EMBL/GenBank/DDBJ databases">
        <authorList>
            <person name="Ueki A."/>
            <person name="Tonouchi A."/>
        </authorList>
    </citation>
    <scope>NUCLEOTIDE SEQUENCE [LARGE SCALE GENOMIC DNA]</scope>
    <source>
        <strain evidence="2 3">CTTW</strain>
    </source>
</reference>
<dbReference type="KEGG" id="acht:bsdcttw_13020"/>
<feature type="domain" description="N-acetyltransferase" evidence="1">
    <location>
        <begin position="121"/>
        <end position="270"/>
    </location>
</feature>
<accession>A0A7I8DLV3</accession>
<keyword evidence="3" id="KW-1185">Reference proteome</keyword>
<proteinExistence type="predicted"/>
<dbReference type="RefSeq" id="WP_185258602.1">
    <property type="nucleotide sequence ID" value="NZ_AP023368.1"/>
</dbReference>
<dbReference type="SUPFAM" id="SSF55729">
    <property type="entry name" value="Acyl-CoA N-acyltransferases (Nat)"/>
    <property type="match status" value="1"/>
</dbReference>
<dbReference type="InterPro" id="IPR016181">
    <property type="entry name" value="Acyl_CoA_acyltransferase"/>
</dbReference>
<reference evidence="2 3" key="1">
    <citation type="submission" date="2020-08" db="EMBL/GenBank/DDBJ databases">
        <title>Draft genome sequencing of an Anaerocolumna strain isolated from anoxic soil subjected to BSD treatment.</title>
        <authorList>
            <person name="Uek A."/>
            <person name="Tonouchi A."/>
        </authorList>
    </citation>
    <scope>NUCLEOTIDE SEQUENCE [LARGE SCALE GENOMIC DNA]</scope>
    <source>
        <strain evidence="2 3">CTTW</strain>
    </source>
</reference>
<evidence type="ECO:0000313" key="3">
    <source>
        <dbReference type="Proteomes" id="UP000515703"/>
    </source>
</evidence>
<dbReference type="PANTHER" id="PTHR43072">
    <property type="entry name" value="N-ACETYLTRANSFERASE"/>
    <property type="match status" value="1"/>
</dbReference>
<dbReference type="Proteomes" id="UP000515703">
    <property type="component" value="Chromosome"/>
</dbReference>
<dbReference type="PROSITE" id="PS51186">
    <property type="entry name" value="GNAT"/>
    <property type="match status" value="1"/>
</dbReference>
<protein>
    <recommendedName>
        <fullName evidence="1">N-acetyltransferase domain-containing protein</fullName>
    </recommendedName>
</protein>
<name>A0A7I8DLV3_9FIRM</name>
<evidence type="ECO:0000259" key="1">
    <source>
        <dbReference type="PROSITE" id="PS51186"/>
    </source>
</evidence>